<dbReference type="InterPro" id="IPR005312">
    <property type="entry name" value="DUF1759"/>
</dbReference>
<dbReference type="GeneID" id="113055348"/>
<dbReference type="PANTHER" id="PTHR47331:SF5">
    <property type="entry name" value="RIBONUCLEASE H"/>
    <property type="match status" value="1"/>
</dbReference>
<dbReference type="PROSITE" id="PS50158">
    <property type="entry name" value="ZF_CCHC"/>
    <property type="match status" value="1"/>
</dbReference>
<dbReference type="InterPro" id="IPR001584">
    <property type="entry name" value="Integrase_cat-core"/>
</dbReference>
<dbReference type="GO" id="GO:0008270">
    <property type="term" value="F:zinc ion binding"/>
    <property type="evidence" value="ECO:0007669"/>
    <property type="project" value="UniProtKB-KW"/>
</dbReference>
<feature type="region of interest" description="Disordered" evidence="3">
    <location>
        <begin position="1"/>
        <end position="38"/>
    </location>
</feature>
<dbReference type="Gene3D" id="4.10.60.10">
    <property type="entry name" value="Zinc finger, CCHC-type"/>
    <property type="match status" value="1"/>
</dbReference>
<dbReference type="Gene3D" id="3.30.70.270">
    <property type="match status" value="1"/>
</dbReference>
<name>A0A6P6KYS4_CARAU</name>
<feature type="compositionally biased region" description="Basic and acidic residues" evidence="3">
    <location>
        <begin position="1"/>
        <end position="13"/>
    </location>
</feature>
<dbReference type="Gene3D" id="3.10.10.10">
    <property type="entry name" value="HIV Type 1 Reverse Transcriptase, subunit A, domain 1"/>
    <property type="match status" value="1"/>
</dbReference>
<dbReference type="Pfam" id="PF03564">
    <property type="entry name" value="DUF1759"/>
    <property type="match status" value="1"/>
</dbReference>
<dbReference type="Pfam" id="PF05380">
    <property type="entry name" value="Peptidase_A17"/>
    <property type="match status" value="1"/>
</dbReference>
<feature type="region of interest" description="Disordered" evidence="3">
    <location>
        <begin position="616"/>
        <end position="643"/>
    </location>
</feature>
<evidence type="ECO:0000313" key="6">
    <source>
        <dbReference type="Proteomes" id="UP000515129"/>
    </source>
</evidence>
<dbReference type="OrthoDB" id="10051210at2759"/>
<feature type="domain" description="CCHC-type" evidence="4">
    <location>
        <begin position="576"/>
        <end position="590"/>
    </location>
</feature>
<evidence type="ECO:0000256" key="1">
    <source>
        <dbReference type="PROSITE-ProRule" id="PRU00047"/>
    </source>
</evidence>
<keyword evidence="1" id="KW-0479">Metal-binding</keyword>
<dbReference type="Gene3D" id="3.30.420.10">
    <property type="entry name" value="Ribonuclease H-like superfamily/Ribonuclease H"/>
    <property type="match status" value="1"/>
</dbReference>
<evidence type="ECO:0000313" key="7">
    <source>
        <dbReference type="RefSeq" id="XP_026077378.1"/>
    </source>
</evidence>
<evidence type="ECO:0000256" key="3">
    <source>
        <dbReference type="SAM" id="MobiDB-lite"/>
    </source>
</evidence>
<dbReference type="Gene3D" id="1.10.340.70">
    <property type="match status" value="1"/>
</dbReference>
<dbReference type="SMART" id="SM00343">
    <property type="entry name" value="ZnF_C2HC"/>
    <property type="match status" value="2"/>
</dbReference>
<keyword evidence="1" id="KW-0862">Zinc</keyword>
<evidence type="ECO:0000259" key="4">
    <source>
        <dbReference type="PROSITE" id="PS50158"/>
    </source>
</evidence>
<dbReference type="GO" id="GO:0003676">
    <property type="term" value="F:nucleic acid binding"/>
    <property type="evidence" value="ECO:0007669"/>
    <property type="project" value="InterPro"/>
</dbReference>
<reference evidence="7" key="1">
    <citation type="submission" date="2025-08" db="UniProtKB">
        <authorList>
            <consortium name="RefSeq"/>
        </authorList>
    </citation>
    <scope>IDENTIFICATION</scope>
    <source>
        <strain evidence="7">Wakin</strain>
        <tissue evidence="7">Muscle</tissue>
    </source>
</reference>
<dbReference type="SUPFAM" id="SSF53098">
    <property type="entry name" value="Ribonuclease H-like"/>
    <property type="match status" value="1"/>
</dbReference>
<dbReference type="InterPro" id="IPR036397">
    <property type="entry name" value="RNaseH_sf"/>
</dbReference>
<dbReference type="Proteomes" id="UP000515129">
    <property type="component" value="Chromosome 36"/>
</dbReference>
<gene>
    <name evidence="7" type="primary">LOC113055348</name>
</gene>
<dbReference type="InterPro" id="IPR008042">
    <property type="entry name" value="Retrotrans_Pao"/>
</dbReference>
<dbReference type="CDD" id="cd01644">
    <property type="entry name" value="RT_pepA17"/>
    <property type="match status" value="1"/>
</dbReference>
<dbReference type="RefSeq" id="XP_026077378.1">
    <property type="nucleotide sequence ID" value="XM_026221593.1"/>
</dbReference>
<dbReference type="Pfam" id="PF18701">
    <property type="entry name" value="DUF5641"/>
    <property type="match status" value="1"/>
</dbReference>
<dbReference type="PROSITE" id="PS50994">
    <property type="entry name" value="INTEGRASE"/>
    <property type="match status" value="1"/>
</dbReference>
<dbReference type="SUPFAM" id="SSF56672">
    <property type="entry name" value="DNA/RNA polymerases"/>
    <property type="match status" value="1"/>
</dbReference>
<dbReference type="InterPro" id="IPR041588">
    <property type="entry name" value="Integrase_H2C2"/>
</dbReference>
<dbReference type="Pfam" id="PF17921">
    <property type="entry name" value="Integrase_H2C2"/>
    <property type="match status" value="1"/>
</dbReference>
<proteinExistence type="predicted"/>
<dbReference type="GO" id="GO:0015074">
    <property type="term" value="P:DNA integration"/>
    <property type="evidence" value="ECO:0007669"/>
    <property type="project" value="InterPro"/>
</dbReference>
<feature type="domain" description="Integrase catalytic" evidence="5">
    <location>
        <begin position="1631"/>
        <end position="1820"/>
    </location>
</feature>
<protein>
    <submittedName>
        <fullName evidence="7">Uncharacterized protein LOC113055348</fullName>
    </submittedName>
</protein>
<dbReference type="InterPro" id="IPR043128">
    <property type="entry name" value="Rev_trsase/Diguanyl_cyclase"/>
</dbReference>
<dbReference type="InterPro" id="IPR040676">
    <property type="entry name" value="DUF5641"/>
</dbReference>
<keyword evidence="1" id="KW-0863">Zinc-finger</keyword>
<dbReference type="KEGG" id="caua:113055348"/>
<dbReference type="InterPro" id="IPR001878">
    <property type="entry name" value="Znf_CCHC"/>
</dbReference>
<organism evidence="6 7">
    <name type="scientific">Carassius auratus</name>
    <name type="common">Goldfish</name>
    <dbReference type="NCBI Taxonomy" id="7957"/>
    <lineage>
        <taxon>Eukaryota</taxon>
        <taxon>Metazoa</taxon>
        <taxon>Chordata</taxon>
        <taxon>Craniata</taxon>
        <taxon>Vertebrata</taxon>
        <taxon>Euteleostomi</taxon>
        <taxon>Actinopterygii</taxon>
        <taxon>Neopterygii</taxon>
        <taxon>Teleostei</taxon>
        <taxon>Ostariophysi</taxon>
        <taxon>Cypriniformes</taxon>
        <taxon>Cyprinidae</taxon>
        <taxon>Cyprininae</taxon>
        <taxon>Carassius</taxon>
    </lineage>
</organism>
<keyword evidence="2" id="KW-0175">Coiled coil</keyword>
<dbReference type="PANTHER" id="PTHR47331">
    <property type="entry name" value="PHD-TYPE DOMAIN-CONTAINING PROTEIN"/>
    <property type="match status" value="1"/>
</dbReference>
<dbReference type="InterPro" id="IPR012337">
    <property type="entry name" value="RNaseH-like_sf"/>
</dbReference>
<keyword evidence="6" id="KW-1185">Reference proteome</keyword>
<accession>A0A6P6KYS4</accession>
<dbReference type="InterPro" id="IPR043502">
    <property type="entry name" value="DNA/RNA_pol_sf"/>
</dbReference>
<evidence type="ECO:0000256" key="2">
    <source>
        <dbReference type="SAM" id="Coils"/>
    </source>
</evidence>
<sequence length="1949" mass="221841">MDASENKEPDQHVEAPYNRTEEEELHRSGRQRKPTEKMRVFKEGEALKKEKRLIQLYEQWKVLARNTREELKTDISESQLVALINTLEKGRDDVMHVYLEIRDHIAPSSDTRRRIDTCEAVTKDISKIIFDRMACLEDFDRENVKHSLREILHHDYARSVYGSTVSHPTSSRSTVMSIAAKRADAAAELAAKEAEYSMIQEIEAQKCELEKLKVEKDLKAARARLQAYDQEMAQEDSIHSSDSNLGEQQDVSVTPQQHLVPFPIQCPTNITATRPTDFTAKSSPPRSDISYLAQAVQDSIALNRLPATEPSVFNGDPIQFIEWKAAFVSLIDGKAISFADKLHYLKRYVGGPARKSLDGIFYRNDNEAYNDAWNKLNQRYGQPFAIQKAFREKLAKWPKIHPRDAEGFREFSDFLNACHQAMPHVKGLEILNDCDENQKLVHKLPDWAAARWNRQVTQTLIETHDFPKFIDFVTFMSMEAEISCNPVTSFSALRASDPTSEKRNLKDSKRNRANVFHIQTATENKENDENEQKPSKGNFKMCFFCKDDKHKIHNCPKFVAKSLEEKRKYVKDNKLCYGCMKPGHSAKDCRHRLSCDTCRGRHPTCLHDENYTKKVNSAPVSNQGDTEITTSTSHKVENNEPSTNTSMIVPVWVSTERNPGSEKLVYALLDTQSDTVFVDRELSIKLQADSCPVRLKLTTMTAKDLVMPSERVSGLKVRGYSSSVVLNLPPAYTKDSIPVNRTHIPTCDTARHWKHLSTIVDKIPALQDCEVGLLIGYNCPKALAPKQVILGGDDEPYAVHTDLGWSIVGRLSSHNESQSFNTICHRVSIKELPPVTPADVIKVLESDFKDAGEDDKTVSQDDILFLTKLQQGIRKNDHGHYEMPLPFKRRPNFLNNKQLAIVRLNHLKRKLLKDEKYKEHYVRFMEEVIERGDAEEVHDEGKDGEKWYIPHHGVYHPKKPDKLRVVFDCSAKYQGTSLNDHLLQGPDLMNNLTGVLVRFRQHPIALMCDVEKMFHQFHVEEADRNYLRFLWWKNGDLALHPHEYRMKVHLFGATSSPGCANYGLKHLAKENEGMYPLGSKFITKDFYVDDGVTSVVSTEEAIQVAREARQLCASGGLRLHKFISNDKVVLDSIPISERAVEVKALDLSFDDTPLERALGIHWHIDSDNFRFSVDLKDQPATRRGILSTVASLYDPLGFIAPFLLSGKLVLQEMCRNGTGWDDPLPKELQPSWEHWKADLVNLEKISIPRCYVPANFGKVIKRELHHFSDASNSGYGQCTYLRLTSKEGNIHCALVIGKSRVAPIKVQTIPRLELTAAVISVAMSNMLKRELQYADIEEHFWTDSQVVLGYINNEARRFHTFVANRVQKIHLSTTPQQWRYVPTNENPADHASRGLNAGEILTSNWLTGPGFLWKKDIPPVADIDTALTIGDPEVRQAQTLSAQATEVSLSDRLSKLSTWSGAVQAVARLIRRAKGDKSSSHSTVAEREDAKRIIIKDLQRNTHPEDIKLLSKGTQLSPGSKLYHLDAFLDQEGVLKVGGRLCDASLPNSIKHPVIIPKDHHITKMIISQCHENVKHQGKGLTINEIRSQGYWIPGISRAVASHVHHCVTCRKLRRPTEEQRMADLPSERTNPSPPFTYCGMDCFGPFITKHGRKDHKRYGLLFTCFSSRAIHIEMLDDMSTDAFINGLRCFIALRGAVRQIKCDQGTNFVGAKNELKNALKEIDADRLTVFLAEKQCDFVLNAPHSSHAGGVWERQIRTVRNVLRSTLSLYSGRLDDASLRTFFYEAMAIVNSRPLSVDNLNDPNSLAPLTPNNLLTMKSIPALPPPGRFIREDIYARKRWRHVQYLAEQFWSRWRKEYLSNIAIRQRWHTVKRNLQVGDIVMEKIDDLPRNEWRLARVTETTTDKDGLVRRVKVCLGDRNLKTDGRRLNKLSVIERPVQKLILLLETV</sequence>
<evidence type="ECO:0000259" key="5">
    <source>
        <dbReference type="PROSITE" id="PS50994"/>
    </source>
</evidence>
<feature type="coiled-coil region" evidence="2">
    <location>
        <begin position="202"/>
        <end position="238"/>
    </location>
</feature>